<gene>
    <name evidence="2" type="ORF">EPD65_09115</name>
</gene>
<feature type="transmembrane region" description="Helical" evidence="1">
    <location>
        <begin position="163"/>
        <end position="183"/>
    </location>
</feature>
<comment type="caution">
    <text evidence="2">The sequence shown here is derived from an EMBL/GenBank/DDBJ whole genome shotgun (WGS) entry which is preliminary data.</text>
</comment>
<accession>A0A4R1C1I7</accession>
<keyword evidence="1" id="KW-0812">Transmembrane</keyword>
<dbReference type="EMBL" id="SJZJ01000013">
    <property type="protein sequence ID" value="TCJ24363.1"/>
    <property type="molecule type" value="Genomic_DNA"/>
</dbReference>
<keyword evidence="3" id="KW-1185">Reference proteome</keyword>
<dbReference type="Pfam" id="PF14012">
    <property type="entry name" value="DUF4229"/>
    <property type="match status" value="1"/>
</dbReference>
<keyword evidence="1" id="KW-0472">Membrane</keyword>
<evidence type="ECO:0000256" key="1">
    <source>
        <dbReference type="SAM" id="Phobius"/>
    </source>
</evidence>
<dbReference type="AlphaFoldDB" id="A0A4R1C1I7"/>
<evidence type="ECO:0000313" key="3">
    <source>
        <dbReference type="Proteomes" id="UP000295453"/>
    </source>
</evidence>
<dbReference type="Proteomes" id="UP000295453">
    <property type="component" value="Unassembled WGS sequence"/>
</dbReference>
<dbReference type="InterPro" id="IPR025323">
    <property type="entry name" value="DUF4229"/>
</dbReference>
<evidence type="ECO:0000313" key="2">
    <source>
        <dbReference type="EMBL" id="TCJ24363.1"/>
    </source>
</evidence>
<keyword evidence="1" id="KW-1133">Transmembrane helix</keyword>
<organism evidence="2 3">
    <name type="scientific">Nocardioides jejuensis</name>
    <dbReference type="NCBI Taxonomy" id="2502782"/>
    <lineage>
        <taxon>Bacteria</taxon>
        <taxon>Bacillati</taxon>
        <taxon>Actinomycetota</taxon>
        <taxon>Actinomycetes</taxon>
        <taxon>Propionibacteriales</taxon>
        <taxon>Nocardioidaceae</taxon>
        <taxon>Nocardioides</taxon>
    </lineage>
</organism>
<reference evidence="2 3" key="1">
    <citation type="submission" date="2019-03" db="EMBL/GenBank/DDBJ databases">
        <authorList>
            <person name="Kim M.K.M."/>
        </authorList>
    </citation>
    <scope>NUCLEOTIDE SEQUENCE [LARGE SCALE GENOMIC DNA]</scope>
    <source>
        <strain evidence="2 3">18JY15-6</strain>
    </source>
</reference>
<sequence>MTAETRVLARRDPGFGAVSRGSWSGTVGLRRLGRLAAIELAEELRVVVGAERALRLLRATREERAGGGLGPVDLAVDQHHAAVDRERDDHDDEQELQHPSNVDRRVSVGGWPVDGSVGAGAYAVRVKAFVVYTLLRAVLFLAAWILILGVWKLVDGGAVTGSQLFFAAIGAFIVSGVASYFVLRGPREALAVRVEERASKAVSKFDEMRTKED</sequence>
<proteinExistence type="predicted"/>
<name>A0A4R1C1I7_9ACTN</name>
<protein>
    <submittedName>
        <fullName evidence="2">DUF4229 domain-containing protein</fullName>
    </submittedName>
</protein>
<dbReference type="OrthoDB" id="3830292at2"/>
<feature type="transmembrane region" description="Helical" evidence="1">
    <location>
        <begin position="129"/>
        <end position="151"/>
    </location>
</feature>